<evidence type="ECO:0000256" key="1">
    <source>
        <dbReference type="SAM" id="MobiDB-lite"/>
    </source>
</evidence>
<evidence type="ECO:0000313" key="3">
    <source>
        <dbReference type="EMBL" id="CAJ2512055.1"/>
    </source>
</evidence>
<keyword evidence="2" id="KW-0812">Transmembrane</keyword>
<gene>
    <name evidence="3" type="ORF">KHLLAP_LOCUS12523</name>
</gene>
<feature type="transmembrane region" description="Helical" evidence="2">
    <location>
        <begin position="34"/>
        <end position="51"/>
    </location>
</feature>
<evidence type="ECO:0000313" key="4">
    <source>
        <dbReference type="Proteomes" id="UP001295740"/>
    </source>
</evidence>
<reference evidence="3" key="1">
    <citation type="submission" date="2023-10" db="EMBL/GenBank/DDBJ databases">
        <authorList>
            <person name="Hackl T."/>
        </authorList>
    </citation>
    <scope>NUCLEOTIDE SEQUENCE</scope>
</reference>
<accession>A0AAI8VWI2</accession>
<name>A0AAI8VWI2_9PEZI</name>
<feature type="transmembrane region" description="Helical" evidence="2">
    <location>
        <begin position="242"/>
        <end position="262"/>
    </location>
</feature>
<protein>
    <submittedName>
        <fullName evidence="3">Uu.00g076800.m01.CDS01</fullName>
    </submittedName>
</protein>
<comment type="caution">
    <text evidence="3">The sequence shown here is derived from an EMBL/GenBank/DDBJ whole genome shotgun (WGS) entry which is preliminary data.</text>
</comment>
<feature type="compositionally biased region" description="Gly residues" evidence="1">
    <location>
        <begin position="392"/>
        <end position="401"/>
    </location>
</feature>
<proteinExistence type="predicted"/>
<keyword evidence="4" id="KW-1185">Reference proteome</keyword>
<feature type="compositionally biased region" description="Low complexity" evidence="1">
    <location>
        <begin position="376"/>
        <end position="391"/>
    </location>
</feature>
<keyword evidence="2" id="KW-0472">Membrane</keyword>
<feature type="transmembrane region" description="Helical" evidence="2">
    <location>
        <begin position="162"/>
        <end position="190"/>
    </location>
</feature>
<evidence type="ECO:0000256" key="2">
    <source>
        <dbReference type="SAM" id="Phobius"/>
    </source>
</evidence>
<feature type="transmembrane region" description="Helical" evidence="2">
    <location>
        <begin position="12"/>
        <end position="28"/>
    </location>
</feature>
<dbReference type="Proteomes" id="UP001295740">
    <property type="component" value="Unassembled WGS sequence"/>
</dbReference>
<feature type="region of interest" description="Disordered" evidence="1">
    <location>
        <begin position="366"/>
        <end position="401"/>
    </location>
</feature>
<dbReference type="EMBL" id="CAUWAG010000018">
    <property type="protein sequence ID" value="CAJ2512055.1"/>
    <property type="molecule type" value="Genomic_DNA"/>
</dbReference>
<feature type="transmembrane region" description="Helical" evidence="2">
    <location>
        <begin position="292"/>
        <end position="320"/>
    </location>
</feature>
<feature type="transmembrane region" description="Helical" evidence="2">
    <location>
        <begin position="137"/>
        <end position="156"/>
    </location>
</feature>
<sequence length="401" mass="44939">MSHAALVDSLWWFNYRLSCLTIWLVWIHHERDSYVALLGLFTLLSTAASIAQQIHTIVDWRNIKIEQYRHTVQKLGDAEIAIAGQSTGLDLVLFYIQYYSYNVEAMLTCCWAGALTHSVFRFTDLAKFKNLRRKTNLVAKATSVLLPVLLISLLRLEAVKNSLAAFLLLANIAIVVSLTGGSLLLLTLLVKYIQTRRLLVSWNAHCDSSRSSQDEIRDRDQEAIPSIRTLEREHYRSIYDKWLVIRFTIAFVLLGGFQIITITSEVLQLHNNTRETLGDAPNLSPDAAKVDFLLFMPGVSTSLLVFIVFGTTPTFTNSLYNTFIPKRFRRKTPDPEAQLCIMMPLSPIASTTIPDPVHFSVHRAPTIGSKDTSMETKTSVKSGQSVSSQRRGSGGSGFAIV</sequence>
<organism evidence="3 4">
    <name type="scientific">Anthostomella pinea</name>
    <dbReference type="NCBI Taxonomy" id="933095"/>
    <lineage>
        <taxon>Eukaryota</taxon>
        <taxon>Fungi</taxon>
        <taxon>Dikarya</taxon>
        <taxon>Ascomycota</taxon>
        <taxon>Pezizomycotina</taxon>
        <taxon>Sordariomycetes</taxon>
        <taxon>Xylariomycetidae</taxon>
        <taxon>Xylariales</taxon>
        <taxon>Xylariaceae</taxon>
        <taxon>Anthostomella</taxon>
    </lineage>
</organism>
<keyword evidence="2" id="KW-1133">Transmembrane helix</keyword>
<dbReference type="AlphaFoldDB" id="A0AAI8VWI2"/>